<protein>
    <submittedName>
        <fullName evidence="2">Uncharacterized protein</fullName>
    </submittedName>
</protein>
<keyword evidence="1" id="KW-0472">Membrane</keyword>
<proteinExistence type="predicted"/>
<feature type="transmembrane region" description="Helical" evidence="1">
    <location>
        <begin position="61"/>
        <end position="82"/>
    </location>
</feature>
<evidence type="ECO:0000313" key="2">
    <source>
        <dbReference type="EMBL" id="KAL3068605.1"/>
    </source>
</evidence>
<keyword evidence="1" id="KW-1133">Transmembrane helix</keyword>
<organism evidence="2 3">
    <name type="scientific">Heterodera trifolii</name>
    <dbReference type="NCBI Taxonomy" id="157864"/>
    <lineage>
        <taxon>Eukaryota</taxon>
        <taxon>Metazoa</taxon>
        <taxon>Ecdysozoa</taxon>
        <taxon>Nematoda</taxon>
        <taxon>Chromadorea</taxon>
        <taxon>Rhabditida</taxon>
        <taxon>Tylenchina</taxon>
        <taxon>Tylenchomorpha</taxon>
        <taxon>Tylenchoidea</taxon>
        <taxon>Heteroderidae</taxon>
        <taxon>Heteroderinae</taxon>
        <taxon>Heterodera</taxon>
    </lineage>
</organism>
<sequence length="147" mass="16737">MSFPCGDAFGQIHPEEQLPQYEHQKSDIEMHLDTLKQTLKANTKACAESAQRIKEFQSFGFYYLAMGFFAFFFLFMSVLFLCTRIDFLGDRIYTQIGFGDNRIRDRLDTICSARIEPLYAKIDALSAQVQRLGLAMATLPNGSHSTT</sequence>
<dbReference type="AlphaFoldDB" id="A0ABD2HV02"/>
<evidence type="ECO:0000313" key="3">
    <source>
        <dbReference type="Proteomes" id="UP001620626"/>
    </source>
</evidence>
<evidence type="ECO:0000256" key="1">
    <source>
        <dbReference type="SAM" id="Phobius"/>
    </source>
</evidence>
<dbReference type="Proteomes" id="UP001620626">
    <property type="component" value="Unassembled WGS sequence"/>
</dbReference>
<reference evidence="2 3" key="1">
    <citation type="submission" date="2024-10" db="EMBL/GenBank/DDBJ databases">
        <authorList>
            <person name="Kim D."/>
        </authorList>
    </citation>
    <scope>NUCLEOTIDE SEQUENCE [LARGE SCALE GENOMIC DNA]</scope>
    <source>
        <strain evidence="2">BH-2024</strain>
    </source>
</reference>
<dbReference type="EMBL" id="JBICBT010001408">
    <property type="protein sequence ID" value="KAL3068605.1"/>
    <property type="molecule type" value="Genomic_DNA"/>
</dbReference>
<accession>A0ABD2HV02</accession>
<keyword evidence="1" id="KW-0812">Transmembrane</keyword>
<comment type="caution">
    <text evidence="2">The sequence shown here is derived from an EMBL/GenBank/DDBJ whole genome shotgun (WGS) entry which is preliminary data.</text>
</comment>
<gene>
    <name evidence="2" type="ORF">niasHT_030896</name>
</gene>
<keyword evidence="3" id="KW-1185">Reference proteome</keyword>
<name>A0ABD2HV02_9BILA</name>